<comment type="similarity">
    <text evidence="1">Belongs to the glycosyl hydrolase 13 family.</text>
</comment>
<reference evidence="6" key="2">
    <citation type="journal article" date="2023" name="MicrobiologyOpen">
        <title>Genomics of the tumorigenes clade of the family Rhizobiaceae and description of Rhizobium rhododendri sp. nov.</title>
        <authorList>
            <person name="Kuzmanovic N."/>
            <person name="diCenzo G.C."/>
            <person name="Bunk B."/>
            <person name="Sproeer C."/>
            <person name="Fruehling A."/>
            <person name="Neumann-Schaal M."/>
            <person name="Overmann J."/>
            <person name="Smalla K."/>
        </authorList>
    </citation>
    <scope>NUCLEOTIDE SEQUENCE</scope>
    <source>
        <strain evidence="6">Rho-6.2</strain>
    </source>
</reference>
<dbReference type="InterPro" id="IPR013780">
    <property type="entry name" value="Glyco_hydro_b"/>
</dbReference>
<organism evidence="6 7">
    <name type="scientific">Rhizobium rhododendri</name>
    <dbReference type="NCBI Taxonomy" id="2506430"/>
    <lineage>
        <taxon>Bacteria</taxon>
        <taxon>Pseudomonadati</taxon>
        <taxon>Pseudomonadota</taxon>
        <taxon>Alphaproteobacteria</taxon>
        <taxon>Hyphomicrobiales</taxon>
        <taxon>Rhizobiaceae</taxon>
        <taxon>Rhizobium/Agrobacterium group</taxon>
        <taxon>Rhizobium</taxon>
    </lineage>
</organism>
<dbReference type="CDD" id="cd11326">
    <property type="entry name" value="AmyAc_Glg_debranch"/>
    <property type="match status" value="1"/>
</dbReference>
<dbReference type="SUPFAM" id="SSF51445">
    <property type="entry name" value="(Trans)glycosidases"/>
    <property type="match status" value="1"/>
</dbReference>
<dbReference type="NCBIfam" id="TIGR02100">
    <property type="entry name" value="glgX_debranch"/>
    <property type="match status" value="1"/>
</dbReference>
<accession>A0ABY8IF13</accession>
<name>A0ABY8IF13_9HYPH</name>
<keyword evidence="2" id="KW-0378">Hydrolase</keyword>
<keyword evidence="3" id="KW-0326">Glycosidase</keyword>
<evidence type="ECO:0000313" key="7">
    <source>
        <dbReference type="Proteomes" id="UP000318939"/>
    </source>
</evidence>
<evidence type="ECO:0000256" key="3">
    <source>
        <dbReference type="ARBA" id="ARBA00023295"/>
    </source>
</evidence>
<proteinExistence type="inferred from homology"/>
<feature type="compositionally biased region" description="Basic and acidic residues" evidence="4">
    <location>
        <begin position="445"/>
        <end position="458"/>
    </location>
</feature>
<dbReference type="InterPro" id="IPR013783">
    <property type="entry name" value="Ig-like_fold"/>
</dbReference>
<dbReference type="InterPro" id="IPR044505">
    <property type="entry name" value="GlgX_Isoamylase_N_E_set"/>
</dbReference>
<evidence type="ECO:0000259" key="5">
    <source>
        <dbReference type="SMART" id="SM00642"/>
    </source>
</evidence>
<dbReference type="InterPro" id="IPR011837">
    <property type="entry name" value="Glycogen_debranch_GlgX"/>
</dbReference>
<dbReference type="PANTHER" id="PTHR43002">
    <property type="entry name" value="GLYCOGEN DEBRANCHING ENZYME"/>
    <property type="match status" value="1"/>
</dbReference>
<dbReference type="InterPro" id="IPR006047">
    <property type="entry name" value="GH13_cat_dom"/>
</dbReference>
<feature type="domain" description="Glycosyl hydrolase family 13 catalytic" evidence="5">
    <location>
        <begin position="143"/>
        <end position="546"/>
    </location>
</feature>
<dbReference type="SUPFAM" id="SSF51011">
    <property type="entry name" value="Glycosyl hydrolase domain"/>
    <property type="match status" value="1"/>
</dbReference>
<evidence type="ECO:0000256" key="2">
    <source>
        <dbReference type="ARBA" id="ARBA00022801"/>
    </source>
</evidence>
<dbReference type="CDD" id="cd02856">
    <property type="entry name" value="E_set_GDE_Isoamylase_N"/>
    <property type="match status" value="1"/>
</dbReference>
<evidence type="ECO:0000313" key="6">
    <source>
        <dbReference type="EMBL" id="WFS21922.1"/>
    </source>
</evidence>
<dbReference type="Gene3D" id="2.60.40.1180">
    <property type="entry name" value="Golgi alpha-mannosidase II"/>
    <property type="match status" value="1"/>
</dbReference>
<dbReference type="SUPFAM" id="SSF81296">
    <property type="entry name" value="E set domains"/>
    <property type="match status" value="1"/>
</dbReference>
<dbReference type="SMART" id="SM00642">
    <property type="entry name" value="Aamy"/>
    <property type="match status" value="1"/>
</dbReference>
<dbReference type="InterPro" id="IPR014756">
    <property type="entry name" value="Ig_E-set"/>
</dbReference>
<keyword evidence="7" id="KW-1185">Reference proteome</keyword>
<evidence type="ECO:0000256" key="1">
    <source>
        <dbReference type="ARBA" id="ARBA00008061"/>
    </source>
</evidence>
<dbReference type="Pfam" id="PF02922">
    <property type="entry name" value="CBM_48"/>
    <property type="match status" value="1"/>
</dbReference>
<dbReference type="InterPro" id="IPR017853">
    <property type="entry name" value="GH"/>
</dbReference>
<evidence type="ECO:0000256" key="4">
    <source>
        <dbReference type="SAM" id="MobiDB-lite"/>
    </source>
</evidence>
<dbReference type="Pfam" id="PF00128">
    <property type="entry name" value="Alpha-amylase"/>
    <property type="match status" value="1"/>
</dbReference>
<dbReference type="Gene3D" id="2.60.40.10">
    <property type="entry name" value="Immunoglobulins"/>
    <property type="match status" value="1"/>
</dbReference>
<dbReference type="InterPro" id="IPR004193">
    <property type="entry name" value="Glyco_hydro_13_N"/>
</dbReference>
<sequence>MAKKLQQGGVVLTTDGAEFAVWSSRATLLELCIYDMAGAETARLPMARDGDVHRIAVPGLREGARYGYRAHGPYDPDNGLWFDPAKLLADPYARIFDRPFVYDSRLGIFGEDTAALMPKAVVTADIAARREAPRFAPGGLIYEVAVKPFTILNTDVPEGRRGTVGALAHPAVIRHLKRIGVDAIELMPITAWIDERHLPPLGLTNGWGYNPVSFMALDPRLVPGGMTELRDTVAALHAEGIAVILDLVFNHTGESDREGSTLSLRGLDNLSFYRHVEGRPGELVNDTGTGNTVACDHPYIRQLIIDSLRHFVLQAGIDGFRFDLAPIIGRTAEGFQPHGETLSAMLADDVLADRVMIAEPWDIGPGGYQLGNFPAPFLEWNDRARDDTRRYWRGDQGMTGDLATLLAGSAPSFERDGRKQTRSVSFLAAHDGFTLMDLVSNTQKHNEANGENNRDGHSDNLSWNNGVEGETDDSEIITRRRTDVMAMLSTLFATRGSIMLTSGDEAGRSQRGNNNAYCQDNAITWVDWAAFDEELVSHTAFLADVRKRFVIFSQTDFLTDDDVAWLSLSAASMTVEQWQTPDLSTLTMVLNTVDRLDRKPARLAVVINRTHAEQTFTLPVSGDHPWRLLSAGSEAEVAGHISVPSRIVRFLVQRR</sequence>
<dbReference type="Proteomes" id="UP000318939">
    <property type="component" value="Chromosome"/>
</dbReference>
<reference evidence="6" key="1">
    <citation type="journal article" date="2019" name="Phytopathology">
        <title>A Novel Group of Rhizobium tumorigenes-Like Agrobacteria Associated with Crown Gall Disease of Rhododendron and Blueberry.</title>
        <authorList>
            <person name="Kuzmanovic N."/>
            <person name="Behrens P."/>
            <person name="Idczak E."/>
            <person name="Wagner S."/>
            <person name="Gotz M."/>
            <person name="Sproer C."/>
            <person name="Bunk B."/>
            <person name="Overmann J."/>
            <person name="Smalla K."/>
        </authorList>
    </citation>
    <scope>NUCLEOTIDE SEQUENCE</scope>
    <source>
        <strain evidence="6">Rho-6.2</strain>
    </source>
</reference>
<dbReference type="EMBL" id="CP117267">
    <property type="protein sequence ID" value="WFS21922.1"/>
    <property type="molecule type" value="Genomic_DNA"/>
</dbReference>
<protein>
    <submittedName>
        <fullName evidence="6">Glycogen debranching protein GlgX</fullName>
    </submittedName>
</protein>
<gene>
    <name evidence="6" type="primary">glgX</name>
    <name evidence="6" type="ORF">PR018_12155</name>
</gene>
<feature type="region of interest" description="Disordered" evidence="4">
    <location>
        <begin position="445"/>
        <end position="473"/>
    </location>
</feature>
<dbReference type="Gene3D" id="3.20.20.80">
    <property type="entry name" value="Glycosidases"/>
    <property type="match status" value="1"/>
</dbReference>
<dbReference type="RefSeq" id="WP_142830531.1">
    <property type="nucleotide sequence ID" value="NZ_CP117267.1"/>
</dbReference>